<organism evidence="5 6">
    <name type="scientific">Novacetimonas pomaceti</name>
    <dbReference type="NCBI Taxonomy" id="2021998"/>
    <lineage>
        <taxon>Bacteria</taxon>
        <taxon>Pseudomonadati</taxon>
        <taxon>Pseudomonadota</taxon>
        <taxon>Alphaproteobacteria</taxon>
        <taxon>Acetobacterales</taxon>
        <taxon>Acetobacteraceae</taxon>
        <taxon>Novacetimonas</taxon>
    </lineage>
</organism>
<evidence type="ECO:0000313" key="5">
    <source>
        <dbReference type="EMBL" id="PYD74768.1"/>
    </source>
</evidence>
<protein>
    <submittedName>
        <fullName evidence="5">Monooxygenase</fullName>
    </submittedName>
</protein>
<evidence type="ECO:0000259" key="4">
    <source>
        <dbReference type="Pfam" id="PF01494"/>
    </source>
</evidence>
<accession>A0A318QBN7</accession>
<feature type="domain" description="FAD-binding" evidence="4">
    <location>
        <begin position="4"/>
        <end position="337"/>
    </location>
</feature>
<keyword evidence="5" id="KW-0503">Monooxygenase</keyword>
<dbReference type="RefSeq" id="WP_110531826.1">
    <property type="nucleotide sequence ID" value="NZ_NOXG01000024.1"/>
</dbReference>
<dbReference type="EMBL" id="NOXG01000024">
    <property type="protein sequence ID" value="PYD74768.1"/>
    <property type="molecule type" value="Genomic_DNA"/>
</dbReference>
<dbReference type="InterPro" id="IPR036188">
    <property type="entry name" value="FAD/NAD-bd_sf"/>
</dbReference>
<reference evidence="5 6" key="1">
    <citation type="submission" date="2017-07" db="EMBL/GenBank/DDBJ databases">
        <title>A draft genome sequence of Komagataeibacter sp. T5K1.</title>
        <authorList>
            <person name="Skraban J."/>
            <person name="Cleenwerck I."/>
            <person name="Vandamme P."/>
            <person name="Trcek J."/>
        </authorList>
    </citation>
    <scope>NUCLEOTIDE SEQUENCE [LARGE SCALE GENOMIC DNA]</scope>
    <source>
        <strain evidence="5 6">T5K1</strain>
    </source>
</reference>
<keyword evidence="2" id="KW-0285">Flavoprotein</keyword>
<dbReference type="AlphaFoldDB" id="A0A318QBN7"/>
<dbReference type="Pfam" id="PF01494">
    <property type="entry name" value="FAD_binding_3"/>
    <property type="match status" value="1"/>
</dbReference>
<name>A0A318QBN7_9PROT</name>
<comment type="caution">
    <text evidence="5">The sequence shown here is derived from an EMBL/GenBank/DDBJ whole genome shotgun (WGS) entry which is preliminary data.</text>
</comment>
<dbReference type="InterPro" id="IPR002938">
    <property type="entry name" value="FAD-bd"/>
</dbReference>
<comment type="cofactor">
    <cofactor evidence="1">
        <name>FAD</name>
        <dbReference type="ChEBI" id="CHEBI:57692"/>
    </cofactor>
</comment>
<dbReference type="SUPFAM" id="SSF51905">
    <property type="entry name" value="FAD/NAD(P)-binding domain"/>
    <property type="match status" value="1"/>
</dbReference>
<evidence type="ECO:0000256" key="3">
    <source>
        <dbReference type="ARBA" id="ARBA00022827"/>
    </source>
</evidence>
<dbReference type="Gene3D" id="3.30.70.2450">
    <property type="match status" value="1"/>
</dbReference>
<evidence type="ECO:0000256" key="1">
    <source>
        <dbReference type="ARBA" id="ARBA00001974"/>
    </source>
</evidence>
<dbReference type="PANTHER" id="PTHR43004">
    <property type="entry name" value="TRK SYSTEM POTASSIUM UPTAKE PROTEIN"/>
    <property type="match status" value="1"/>
</dbReference>
<sequence length="505" mass="53485">MMKPVLVVGAGPVGLTMAAELARYRVPVRIIDRAHGRTDQSRALAVWPRTLELLRAAGCADAFAATGLHARAVSIHSDGRTLGRVTFGEIASPFNYLLMIAQSETERLLEAHLRSLGGKVERDAELTAFVDTGDGVSCTITHAGNGREDMQAAWLVGCDGAHSSVRHRLGLAFEGDVLPTAFIIADVHVAGLLVPPDEPAIFWHPDGAVMFFPISPGRHRIIADIASVPSCDPTLQQVQAIVARRGPGGVTLSDPVWLSHFGVNERKVADYRVGRVFLAGDAAHVHSPAGGQGMNTGMQDAFNLAWKLALVMRQEARAGLLDSYGPERGPVARQVLTGSSRMTRIVLLKNRPARLLRGLVARVLFRIPAIRRAIANALSGVMIRYRDSPLNTGGAVGPRGARAGQRLDPGCGVGAGDLPRFTLVARDDAAARAMIARHATLLKPDICPPPDGGGKGIWLVRPDGYVAAVARGGDWPVIDAALTRMAAGTLAAGTPAVGTRPPEQP</sequence>
<gene>
    <name evidence="5" type="ORF">CFR71_12965</name>
</gene>
<keyword evidence="3" id="KW-0274">FAD</keyword>
<dbReference type="GO" id="GO:0016709">
    <property type="term" value="F:oxidoreductase activity, acting on paired donors, with incorporation or reduction of molecular oxygen, NAD(P)H as one donor, and incorporation of one atom of oxygen"/>
    <property type="evidence" value="ECO:0007669"/>
    <property type="project" value="UniProtKB-ARBA"/>
</dbReference>
<dbReference type="PANTHER" id="PTHR43004:SF19">
    <property type="entry name" value="BINDING MONOOXYGENASE, PUTATIVE (JCVI)-RELATED"/>
    <property type="match status" value="1"/>
</dbReference>
<proteinExistence type="predicted"/>
<dbReference type="Gene3D" id="3.50.50.60">
    <property type="entry name" value="FAD/NAD(P)-binding domain"/>
    <property type="match status" value="1"/>
</dbReference>
<keyword evidence="5" id="KW-0560">Oxidoreductase</keyword>
<evidence type="ECO:0000313" key="6">
    <source>
        <dbReference type="Proteomes" id="UP000247609"/>
    </source>
</evidence>
<dbReference type="Gene3D" id="3.40.30.120">
    <property type="match status" value="1"/>
</dbReference>
<dbReference type="InterPro" id="IPR050641">
    <property type="entry name" value="RIFMO-like"/>
</dbReference>
<dbReference type="GO" id="GO:0071949">
    <property type="term" value="F:FAD binding"/>
    <property type="evidence" value="ECO:0007669"/>
    <property type="project" value="InterPro"/>
</dbReference>
<dbReference type="Proteomes" id="UP000247609">
    <property type="component" value="Unassembled WGS sequence"/>
</dbReference>
<evidence type="ECO:0000256" key="2">
    <source>
        <dbReference type="ARBA" id="ARBA00022630"/>
    </source>
</evidence>
<dbReference type="PRINTS" id="PR00420">
    <property type="entry name" value="RNGMNOXGNASE"/>
</dbReference>